<keyword evidence="3" id="KW-1185">Reference proteome</keyword>
<dbReference type="RefSeq" id="WP_379837362.1">
    <property type="nucleotide sequence ID" value="NZ_JBHRYQ010000001.1"/>
</dbReference>
<proteinExistence type="predicted"/>
<organism evidence="2 3">
    <name type="scientific">Lacihabitans lacunae</name>
    <dbReference type="NCBI Taxonomy" id="1028214"/>
    <lineage>
        <taxon>Bacteria</taxon>
        <taxon>Pseudomonadati</taxon>
        <taxon>Bacteroidota</taxon>
        <taxon>Cytophagia</taxon>
        <taxon>Cytophagales</taxon>
        <taxon>Leadbetterellaceae</taxon>
        <taxon>Lacihabitans</taxon>
    </lineage>
</organism>
<dbReference type="EMBL" id="JBHRYQ010000001">
    <property type="protein sequence ID" value="MFC3810874.1"/>
    <property type="molecule type" value="Genomic_DNA"/>
</dbReference>
<gene>
    <name evidence="2" type="ORF">ACFOOI_09440</name>
</gene>
<sequence>MKFVAKFFVGIAIAIVVGLLYAAVKYFFLGDFGIEKKVLAAFMLAIITIPIMGRFWQVLKNKD</sequence>
<accession>A0ABV7YWD0</accession>
<dbReference type="Proteomes" id="UP001595616">
    <property type="component" value="Unassembled WGS sequence"/>
</dbReference>
<evidence type="ECO:0000313" key="3">
    <source>
        <dbReference type="Proteomes" id="UP001595616"/>
    </source>
</evidence>
<name>A0ABV7YWD0_9BACT</name>
<evidence type="ECO:0000256" key="1">
    <source>
        <dbReference type="SAM" id="Phobius"/>
    </source>
</evidence>
<evidence type="ECO:0000313" key="2">
    <source>
        <dbReference type="EMBL" id="MFC3810874.1"/>
    </source>
</evidence>
<protein>
    <submittedName>
        <fullName evidence="2">Uncharacterized protein</fullName>
    </submittedName>
</protein>
<keyword evidence="1" id="KW-0812">Transmembrane</keyword>
<comment type="caution">
    <text evidence="2">The sequence shown here is derived from an EMBL/GenBank/DDBJ whole genome shotgun (WGS) entry which is preliminary data.</text>
</comment>
<feature type="transmembrane region" description="Helical" evidence="1">
    <location>
        <begin position="7"/>
        <end position="28"/>
    </location>
</feature>
<keyword evidence="1" id="KW-1133">Transmembrane helix</keyword>
<reference evidence="3" key="1">
    <citation type="journal article" date="2019" name="Int. J. Syst. Evol. Microbiol.">
        <title>The Global Catalogue of Microorganisms (GCM) 10K type strain sequencing project: providing services to taxonomists for standard genome sequencing and annotation.</title>
        <authorList>
            <consortium name="The Broad Institute Genomics Platform"/>
            <consortium name="The Broad Institute Genome Sequencing Center for Infectious Disease"/>
            <person name="Wu L."/>
            <person name="Ma J."/>
        </authorList>
    </citation>
    <scope>NUCLEOTIDE SEQUENCE [LARGE SCALE GENOMIC DNA]</scope>
    <source>
        <strain evidence="3">CECT 7956</strain>
    </source>
</reference>
<feature type="transmembrane region" description="Helical" evidence="1">
    <location>
        <begin position="40"/>
        <end position="59"/>
    </location>
</feature>
<keyword evidence="1" id="KW-0472">Membrane</keyword>